<dbReference type="InterPro" id="IPR045073">
    <property type="entry name" value="Omega/Tau-like"/>
</dbReference>
<dbReference type="InterPro" id="IPR036282">
    <property type="entry name" value="Glutathione-S-Trfase_C_sf"/>
</dbReference>
<dbReference type="GO" id="GO:0006749">
    <property type="term" value="P:glutathione metabolic process"/>
    <property type="evidence" value="ECO:0007669"/>
    <property type="project" value="InterPro"/>
</dbReference>
<dbReference type="Gene3D" id="1.20.1050.10">
    <property type="match status" value="1"/>
</dbReference>
<dbReference type="SFLD" id="SFLDG00358">
    <property type="entry name" value="Main_(cytGST)"/>
    <property type="match status" value="1"/>
</dbReference>
<dbReference type="Pfam" id="PF13410">
    <property type="entry name" value="GST_C_2"/>
    <property type="match status" value="1"/>
</dbReference>
<name>A0A2P2IY99_RHIMU</name>
<dbReference type="EMBL" id="GGEC01005699">
    <property type="protein sequence ID" value="MBW86182.1"/>
    <property type="molecule type" value="Transcribed_RNA"/>
</dbReference>
<dbReference type="PANTHER" id="PTHR11260:SF781">
    <property type="entry name" value="GLUTATHIONE S-TRANSFERASE U19"/>
    <property type="match status" value="1"/>
</dbReference>
<dbReference type="AlphaFoldDB" id="A0A2P2IY99"/>
<evidence type="ECO:0000313" key="6">
    <source>
        <dbReference type="EMBL" id="MBW86182.1"/>
    </source>
</evidence>
<dbReference type="InterPro" id="IPR036249">
    <property type="entry name" value="Thioredoxin-like_sf"/>
</dbReference>
<evidence type="ECO:0000256" key="1">
    <source>
        <dbReference type="ARBA" id="ARBA00022679"/>
    </source>
</evidence>
<comment type="similarity">
    <text evidence="3">Belongs to the GST superfamily.</text>
</comment>
<evidence type="ECO:0000256" key="2">
    <source>
        <dbReference type="ARBA" id="ARBA00047960"/>
    </source>
</evidence>
<protein>
    <recommendedName>
        <fullName evidence="3">Glutathione S-transferase</fullName>
        <ecNumber evidence="3">2.5.1.18</ecNumber>
    </recommendedName>
</protein>
<dbReference type="PANTHER" id="PTHR11260">
    <property type="entry name" value="GLUTATHIONE S-TRANSFERASE, GST, SUPERFAMILY, GST DOMAIN CONTAINING"/>
    <property type="match status" value="1"/>
</dbReference>
<evidence type="ECO:0000259" key="5">
    <source>
        <dbReference type="PROSITE" id="PS50405"/>
    </source>
</evidence>
<dbReference type="InterPro" id="IPR010987">
    <property type="entry name" value="Glutathione-S-Trfase_C-like"/>
</dbReference>
<dbReference type="GO" id="GO:0004364">
    <property type="term" value="F:glutathione transferase activity"/>
    <property type="evidence" value="ECO:0007669"/>
    <property type="project" value="UniProtKB-UniRule"/>
</dbReference>
<dbReference type="Pfam" id="PF02798">
    <property type="entry name" value="GST_N"/>
    <property type="match status" value="1"/>
</dbReference>
<dbReference type="CDD" id="cd03058">
    <property type="entry name" value="GST_N_Tau"/>
    <property type="match status" value="1"/>
</dbReference>
<dbReference type="InterPro" id="IPR045074">
    <property type="entry name" value="GST_C_Tau"/>
</dbReference>
<accession>A0A2P2IY99</accession>
<feature type="domain" description="GST N-terminal" evidence="4">
    <location>
        <begin position="31"/>
        <end position="110"/>
    </location>
</feature>
<reference evidence="6" key="1">
    <citation type="submission" date="2018-02" db="EMBL/GenBank/DDBJ databases">
        <title>Rhizophora mucronata_Transcriptome.</title>
        <authorList>
            <person name="Meera S.P."/>
            <person name="Sreeshan A."/>
            <person name="Augustine A."/>
        </authorList>
    </citation>
    <scope>NUCLEOTIDE SEQUENCE</scope>
    <source>
        <tissue evidence="6">Leaf</tissue>
    </source>
</reference>
<dbReference type="FunFam" id="1.20.1050.10:FF:000018">
    <property type="entry name" value="Glutathione S-transferase U20"/>
    <property type="match status" value="1"/>
</dbReference>
<dbReference type="SUPFAM" id="SSF52833">
    <property type="entry name" value="Thioredoxin-like"/>
    <property type="match status" value="1"/>
</dbReference>
<dbReference type="GO" id="GO:0005829">
    <property type="term" value="C:cytosol"/>
    <property type="evidence" value="ECO:0007669"/>
    <property type="project" value="UniProtKB-SubCell"/>
</dbReference>
<comment type="subcellular location">
    <subcellularLocation>
        <location evidence="3">Cytoplasm</location>
        <location evidence="3">Cytosol</location>
    </subcellularLocation>
</comment>
<dbReference type="SFLD" id="SFLDS00019">
    <property type="entry name" value="Glutathione_Transferase_(cytos"/>
    <property type="match status" value="1"/>
</dbReference>
<feature type="domain" description="GST C-terminal" evidence="5">
    <location>
        <begin position="117"/>
        <end position="237"/>
    </location>
</feature>
<proteinExistence type="inferred from homology"/>
<comment type="catalytic activity">
    <reaction evidence="2 3">
        <text>RX + glutathione = an S-substituted glutathione + a halide anion + H(+)</text>
        <dbReference type="Rhea" id="RHEA:16437"/>
        <dbReference type="ChEBI" id="CHEBI:15378"/>
        <dbReference type="ChEBI" id="CHEBI:16042"/>
        <dbReference type="ChEBI" id="CHEBI:17792"/>
        <dbReference type="ChEBI" id="CHEBI:57925"/>
        <dbReference type="ChEBI" id="CHEBI:90779"/>
        <dbReference type="EC" id="2.5.1.18"/>
    </reaction>
</comment>
<dbReference type="SFLD" id="SFLDG01152">
    <property type="entry name" value="Main.3:_Omega-_and_Tau-like"/>
    <property type="match status" value="1"/>
</dbReference>
<dbReference type="PROSITE" id="PS50405">
    <property type="entry name" value="GST_CTER"/>
    <property type="match status" value="1"/>
</dbReference>
<dbReference type="CDD" id="cd03185">
    <property type="entry name" value="GST_C_Tau"/>
    <property type="match status" value="1"/>
</dbReference>
<keyword evidence="1 3" id="KW-0808">Transferase</keyword>
<dbReference type="EC" id="2.5.1.18" evidence="3"/>
<organism evidence="6">
    <name type="scientific">Rhizophora mucronata</name>
    <name type="common">Asiatic mangrove</name>
    <dbReference type="NCBI Taxonomy" id="61149"/>
    <lineage>
        <taxon>Eukaryota</taxon>
        <taxon>Viridiplantae</taxon>
        <taxon>Streptophyta</taxon>
        <taxon>Embryophyta</taxon>
        <taxon>Tracheophyta</taxon>
        <taxon>Spermatophyta</taxon>
        <taxon>Magnoliopsida</taxon>
        <taxon>eudicotyledons</taxon>
        <taxon>Gunneridae</taxon>
        <taxon>Pentapetalae</taxon>
        <taxon>rosids</taxon>
        <taxon>fabids</taxon>
        <taxon>Malpighiales</taxon>
        <taxon>Rhizophoraceae</taxon>
        <taxon>Rhizophora</taxon>
    </lineage>
</organism>
<dbReference type="SUPFAM" id="SSF47616">
    <property type="entry name" value="GST C-terminal domain-like"/>
    <property type="match status" value="1"/>
</dbReference>
<keyword evidence="3" id="KW-0963">Cytoplasm</keyword>
<sequence>MHYNSAKDQKESYRDLLRANTFLILTRAMADEVMLLDFWPSVFGMRLRIALREKGVEFGYQDEDFSNKSALLLEMNPVHKMIPVLIHKGKPVCESLIALQYIDETWKDDKCTLMPSDPYQSAQARFWADFLDRKVHTLGKKTWQTKGETRDAARKEFLECLRLLEAQLGDEPYFGGETFGFLDVAFIPFHAWFTVFDRLGEVSIETECPKLKEWAERCVQRESVSKSIPDREKVYEFVYYVLRKRLGIE</sequence>
<dbReference type="InterPro" id="IPR004045">
    <property type="entry name" value="Glutathione_S-Trfase_N"/>
</dbReference>
<evidence type="ECO:0000256" key="3">
    <source>
        <dbReference type="RuleBase" id="RU369102"/>
    </source>
</evidence>
<dbReference type="InterPro" id="IPR040079">
    <property type="entry name" value="Glutathione_S-Trfase"/>
</dbReference>
<evidence type="ECO:0000259" key="4">
    <source>
        <dbReference type="PROSITE" id="PS50404"/>
    </source>
</evidence>
<dbReference type="FunFam" id="3.40.30.10:FF:000014">
    <property type="entry name" value="Tau class glutathione S-transferase"/>
    <property type="match status" value="1"/>
</dbReference>
<dbReference type="Gene3D" id="3.40.30.10">
    <property type="entry name" value="Glutaredoxin"/>
    <property type="match status" value="1"/>
</dbReference>
<dbReference type="PROSITE" id="PS50404">
    <property type="entry name" value="GST_NTER"/>
    <property type="match status" value="1"/>
</dbReference>
<comment type="function">
    <text evidence="3">Is involved in the conjugation of reduced glutathione to a wide number of exogenous and endogenous hydrophobic electrophiles.</text>
</comment>